<organism evidence="2 3">
    <name type="scientific">Neobacillus driksii</name>
    <dbReference type="NCBI Taxonomy" id="3035913"/>
    <lineage>
        <taxon>Bacteria</taxon>
        <taxon>Bacillati</taxon>
        <taxon>Bacillota</taxon>
        <taxon>Bacilli</taxon>
        <taxon>Bacillales</taxon>
        <taxon>Bacillaceae</taxon>
        <taxon>Neobacillus</taxon>
    </lineage>
</organism>
<feature type="transmembrane region" description="Helical" evidence="1">
    <location>
        <begin position="69"/>
        <end position="88"/>
    </location>
</feature>
<dbReference type="RefSeq" id="WP_306075163.1">
    <property type="nucleotide sequence ID" value="NZ_JAROBZ020000004.1"/>
</dbReference>
<keyword evidence="1" id="KW-1133">Transmembrane helix</keyword>
<name>A0ABV4Z219_9BACI</name>
<protein>
    <recommendedName>
        <fullName evidence="4">DUF5668 domain-containing protein</fullName>
    </recommendedName>
</protein>
<dbReference type="Proteomes" id="UP001241748">
    <property type="component" value="Unassembled WGS sequence"/>
</dbReference>
<evidence type="ECO:0008006" key="4">
    <source>
        <dbReference type="Google" id="ProtNLM"/>
    </source>
</evidence>
<keyword evidence="1" id="KW-0472">Membrane</keyword>
<evidence type="ECO:0000313" key="2">
    <source>
        <dbReference type="EMBL" id="MFB3171037.1"/>
    </source>
</evidence>
<gene>
    <name evidence="2" type="ORF">P5G62_028505</name>
</gene>
<comment type="caution">
    <text evidence="2">The sequence shown here is derived from an EMBL/GenBank/DDBJ whole genome shotgun (WGS) entry which is preliminary data.</text>
</comment>
<keyword evidence="3" id="KW-1185">Reference proteome</keyword>
<reference evidence="2 3" key="1">
    <citation type="submission" date="2024-05" db="EMBL/GenBank/DDBJ databases">
        <authorList>
            <person name="Venkateswaran K."/>
        </authorList>
    </citation>
    <scope>NUCLEOTIDE SEQUENCE [LARGE SCALE GENOMIC DNA]</scope>
    <source>
        <strain evidence="2 3">179-C4-2-HS</strain>
    </source>
</reference>
<dbReference type="EMBL" id="JAROBZ020000004">
    <property type="protein sequence ID" value="MFB3171037.1"/>
    <property type="molecule type" value="Genomic_DNA"/>
</dbReference>
<evidence type="ECO:0000256" key="1">
    <source>
        <dbReference type="SAM" id="Phobius"/>
    </source>
</evidence>
<keyword evidence="1" id="KW-0812">Transmembrane</keyword>
<sequence>MRTWRVGTFSMGASLVLLGLFLFLSRFLGFDLVHVMSAWWPILLIVLGIEILLYLFFSRQEKPLLKYDFVSILFVGLLGMVGILFATLSATGVMGKVEEVVAREEMSFELPDFSHQVDDSIKRVVLRTVGYQTTIEATDEKEVSMFGTYRTQTTKKKKLLTTADEYVHANKKGDTLFINVKTLPNEVGPFYSHPEVASTILIPKGVKLEVIGNGNEITLNTRNLENNWSINGASSLFIKVVEDGNLNIAALGITEANGKDGAWKITEKVDPNVEGIEKDAVYQSGEGTYDITITNTPYVSLNSN</sequence>
<proteinExistence type="predicted"/>
<feature type="transmembrane region" description="Helical" evidence="1">
    <location>
        <begin position="39"/>
        <end position="57"/>
    </location>
</feature>
<evidence type="ECO:0000313" key="3">
    <source>
        <dbReference type="Proteomes" id="UP001241748"/>
    </source>
</evidence>
<accession>A0ABV4Z219</accession>